<dbReference type="SMART" id="SM00881">
    <property type="entry name" value="CoA_binding"/>
    <property type="match status" value="1"/>
</dbReference>
<dbReference type="Pfam" id="PF13380">
    <property type="entry name" value="CoA_binding_2"/>
    <property type="match status" value="1"/>
</dbReference>
<accession>A0A1G6BB39</accession>
<gene>
    <name evidence="2" type="ORF">SAMN02982931_01441</name>
</gene>
<dbReference type="OrthoDB" id="9804695at2"/>
<feature type="domain" description="CoA-binding" evidence="1">
    <location>
        <begin position="19"/>
        <end position="115"/>
    </location>
</feature>
<protein>
    <recommendedName>
        <fullName evidence="1">CoA-binding domain-containing protein</fullName>
    </recommendedName>
</protein>
<dbReference type="InterPro" id="IPR003781">
    <property type="entry name" value="CoA-bd"/>
</dbReference>
<dbReference type="Proteomes" id="UP000199071">
    <property type="component" value="Unassembled WGS sequence"/>
</dbReference>
<proteinExistence type="predicted"/>
<keyword evidence="3" id="KW-1185">Reference proteome</keyword>
<dbReference type="Gene3D" id="3.40.50.720">
    <property type="entry name" value="NAD(P)-binding Rossmann-like Domain"/>
    <property type="match status" value="1"/>
</dbReference>
<dbReference type="AlphaFoldDB" id="A0A1G6BB39"/>
<evidence type="ECO:0000313" key="2">
    <source>
        <dbReference type="EMBL" id="SDB17851.1"/>
    </source>
</evidence>
<dbReference type="SUPFAM" id="SSF51735">
    <property type="entry name" value="NAD(P)-binding Rossmann-fold domains"/>
    <property type="match status" value="1"/>
</dbReference>
<dbReference type="PANTHER" id="PTHR33303:SF2">
    <property type="entry name" value="COA-BINDING DOMAIN-CONTAINING PROTEIN"/>
    <property type="match status" value="1"/>
</dbReference>
<sequence>MTAQPRDLDYPDDLISSILRSVKTIAMVGATPNTARPAHLVMKYLLGQGFRVIPVNPGQAGKDLLGQKVYASLADIPEPIDMIDIFRRSDAADGIVDEALALDPRPRVIWMQLGVRNDVAAAKAEAAGLTVIMNRCPKIEFGRLCGEIGWFGVNSRRLSSRARQAPSTFQRMRIPGKE</sequence>
<reference evidence="2 3" key="1">
    <citation type="submission" date="2016-10" db="EMBL/GenBank/DDBJ databases">
        <authorList>
            <person name="de Groot N.N."/>
        </authorList>
    </citation>
    <scope>NUCLEOTIDE SEQUENCE [LARGE SCALE GENOMIC DNA]</scope>
    <source>
        <strain evidence="2 3">ATCC 35022</strain>
    </source>
</reference>
<name>A0A1G6BB39_9HYPH</name>
<dbReference type="STRING" id="665467.SAMN02982931_01441"/>
<dbReference type="EMBL" id="FMXQ01000002">
    <property type="protein sequence ID" value="SDB17851.1"/>
    <property type="molecule type" value="Genomic_DNA"/>
</dbReference>
<evidence type="ECO:0000313" key="3">
    <source>
        <dbReference type="Proteomes" id="UP000199071"/>
    </source>
</evidence>
<dbReference type="PANTHER" id="PTHR33303">
    <property type="entry name" value="CYTOPLASMIC PROTEIN-RELATED"/>
    <property type="match status" value="1"/>
</dbReference>
<evidence type="ECO:0000259" key="1">
    <source>
        <dbReference type="SMART" id="SM00881"/>
    </source>
</evidence>
<dbReference type="InterPro" id="IPR036291">
    <property type="entry name" value="NAD(P)-bd_dom_sf"/>
</dbReference>
<organism evidence="2 3">
    <name type="scientific">Bauldia litoralis</name>
    <dbReference type="NCBI Taxonomy" id="665467"/>
    <lineage>
        <taxon>Bacteria</taxon>
        <taxon>Pseudomonadati</taxon>
        <taxon>Pseudomonadota</taxon>
        <taxon>Alphaproteobacteria</taxon>
        <taxon>Hyphomicrobiales</taxon>
        <taxon>Kaistiaceae</taxon>
        <taxon>Bauldia</taxon>
    </lineage>
</organism>
<dbReference type="RefSeq" id="WP_090875694.1">
    <property type="nucleotide sequence ID" value="NZ_FMXQ01000002.1"/>
</dbReference>